<keyword evidence="2" id="KW-1185">Reference proteome</keyword>
<sequence length="148" mass="17093">MHCFKVLNTVQLHNINVDDPNNFLQNDRVFLGTECEEYINNSNSAVVTEIKNKSLTDGAEINFKTKDVEEFWHQISKLENYSELFMYKNRTDLAKLCLCLPHSNAEAERMFSIVTDVKTKKLTREHLRLHNVKTGITINSTTNPSTMI</sequence>
<proteinExistence type="predicted"/>
<reference evidence="1 2" key="1">
    <citation type="submission" date="2019-08" db="EMBL/GenBank/DDBJ databases">
        <title>Whole genome of Aphis craccivora.</title>
        <authorList>
            <person name="Voronova N.V."/>
            <person name="Shulinski R.S."/>
            <person name="Bandarenka Y.V."/>
            <person name="Zhorov D.G."/>
            <person name="Warner D."/>
        </authorList>
    </citation>
    <scope>NUCLEOTIDE SEQUENCE [LARGE SCALE GENOMIC DNA]</scope>
    <source>
        <strain evidence="1">180601</strain>
        <tissue evidence="1">Whole Body</tissue>
    </source>
</reference>
<dbReference type="EMBL" id="VUJU01009295">
    <property type="protein sequence ID" value="KAF0721114.1"/>
    <property type="molecule type" value="Genomic_DNA"/>
</dbReference>
<evidence type="ECO:0000313" key="1">
    <source>
        <dbReference type="EMBL" id="KAF0721114.1"/>
    </source>
</evidence>
<comment type="caution">
    <text evidence="1">The sequence shown here is derived from an EMBL/GenBank/DDBJ whole genome shotgun (WGS) entry which is preliminary data.</text>
</comment>
<protein>
    <submittedName>
        <fullName evidence="1">Protein FAM200B-like</fullName>
    </submittedName>
</protein>
<name>A0A6G0W581_APHCR</name>
<evidence type="ECO:0000313" key="2">
    <source>
        <dbReference type="Proteomes" id="UP000478052"/>
    </source>
</evidence>
<dbReference type="Proteomes" id="UP000478052">
    <property type="component" value="Unassembled WGS sequence"/>
</dbReference>
<gene>
    <name evidence="1" type="ORF">FWK35_00027576</name>
</gene>
<dbReference type="AlphaFoldDB" id="A0A6G0W581"/>
<accession>A0A6G0W581</accession>
<organism evidence="1 2">
    <name type="scientific">Aphis craccivora</name>
    <name type="common">Cowpea aphid</name>
    <dbReference type="NCBI Taxonomy" id="307492"/>
    <lineage>
        <taxon>Eukaryota</taxon>
        <taxon>Metazoa</taxon>
        <taxon>Ecdysozoa</taxon>
        <taxon>Arthropoda</taxon>
        <taxon>Hexapoda</taxon>
        <taxon>Insecta</taxon>
        <taxon>Pterygota</taxon>
        <taxon>Neoptera</taxon>
        <taxon>Paraneoptera</taxon>
        <taxon>Hemiptera</taxon>
        <taxon>Sternorrhyncha</taxon>
        <taxon>Aphidomorpha</taxon>
        <taxon>Aphidoidea</taxon>
        <taxon>Aphididae</taxon>
        <taxon>Aphidini</taxon>
        <taxon>Aphis</taxon>
        <taxon>Aphis</taxon>
    </lineage>
</organism>